<proteinExistence type="inferred from homology"/>
<comment type="similarity">
    <text evidence="1">Belongs to the MG185/MG260 family.</text>
</comment>
<gene>
    <name evidence="4" type="ORF">LNO71_02845</name>
</gene>
<accession>A0AAW6HPD5</accession>
<organism evidence="4 5">
    <name type="scientific">Mycoplasma bradburyae</name>
    <dbReference type="NCBI Taxonomy" id="2963128"/>
    <lineage>
        <taxon>Bacteria</taxon>
        <taxon>Bacillati</taxon>
        <taxon>Mycoplasmatota</taxon>
        <taxon>Mollicutes</taxon>
        <taxon>Mycoplasmataceae</taxon>
        <taxon>Mycoplasma</taxon>
    </lineage>
</organism>
<evidence type="ECO:0000256" key="1">
    <source>
        <dbReference type="ARBA" id="ARBA00009031"/>
    </source>
</evidence>
<name>A0AAW6HPD5_9MOLU</name>
<dbReference type="InterPro" id="IPR004890">
    <property type="entry name" value="Lipoprotein_10_C"/>
</dbReference>
<keyword evidence="2" id="KW-0732">Signal</keyword>
<feature type="domain" description="Mycoplasma lipoprotein C-terminal" evidence="3">
    <location>
        <begin position="448"/>
        <end position="548"/>
    </location>
</feature>
<dbReference type="AlphaFoldDB" id="A0AAW6HPD5"/>
<dbReference type="RefSeq" id="WP_255045946.1">
    <property type="nucleotide sequence ID" value="NZ_CP101415.1"/>
</dbReference>
<feature type="chain" id="PRO_5043431457" description="Mycoplasma lipoprotein C-terminal domain-containing protein" evidence="2">
    <location>
        <begin position="29"/>
        <end position="626"/>
    </location>
</feature>
<dbReference type="NCBIfam" id="NF045826">
    <property type="entry name" value="lipo_P68"/>
    <property type="match status" value="1"/>
</dbReference>
<evidence type="ECO:0000256" key="2">
    <source>
        <dbReference type="SAM" id="SignalP"/>
    </source>
</evidence>
<feature type="signal peptide" evidence="2">
    <location>
        <begin position="1"/>
        <end position="28"/>
    </location>
</feature>
<reference evidence="4" key="1">
    <citation type="submission" date="2021-11" db="EMBL/GenBank/DDBJ databases">
        <title>Description of Mycoplasma bradburyaesp. nov.from sea birds: a tribute to a great mycoplasmologist.</title>
        <authorList>
            <person name="Ramirez A.S."/>
            <person name="Poveda C."/>
            <person name="Suarez-Perez A."/>
            <person name="Rosales R.S."/>
            <person name="Dijkman R."/>
            <person name="Feberwee A."/>
            <person name="Spergser J."/>
            <person name="Szostak M.P."/>
            <person name="Ressel L."/>
            <person name="Calabuig P."/>
            <person name="Catania S."/>
            <person name="Gobbo F."/>
            <person name="Timofte D."/>
            <person name="Poveda J.B."/>
        </authorList>
    </citation>
    <scope>NUCLEOTIDE SEQUENCE</scope>
    <source>
        <strain evidence="4">T264</strain>
    </source>
</reference>
<sequence>MKSKSRTRILIGSMAALSLMSFSLSSCFKPNGADISKTPKGEFDDKVVIQTSQNSYYPLMKTLSLLVDLYNKEKANTEGFLKVELQTTENTNTKSELELTNKVVGDITSKSPLVPNIILADLNAAYKINTLDRLLDVNGSSVINEAYFDTDVYNNFNKLVGTNKNDNKIYAIPFDITETDALVFNKPLMSLLFDFVEKGGGTVNKESKIYKELKVEDFTTKIQNKKWKNLEVKGNEVFKDWTVDDNTFDNFESILEFSDKIVKNLKIKDNAEVNTKDADLKVFLVTYEDDLFNKFLWSKLGNNQTSWLWTQKADGDILDLDFANAKKPETQTKIGEAFDFLKNHYSALDLNNEQLLRSVQYTGGGIVSWNVAKFDAAFGIAPHIAWNSSMFSPYTIDRFRKDRKAPLTAEDITTAKNKYAAPNEVLWKNQIQKFDKNDKTKNTFWIGGSSLVGIKTSTKRDEQAKKFLEWLFNINSTITQNDSIFKGETVNSILNSQGGYIFTSKKAISDESKTKLKEILDKEQPVADKVLKDGPTVDDVNNNRSWKDLNFNKAALATLSNFLDFKKQRDAMPDKNSIISIATDDKSGKILKILKDAIGGISKTKEPTNLTKEKLLEEINKVLNEN</sequence>
<protein>
    <recommendedName>
        <fullName evidence="3">Mycoplasma lipoprotein C-terminal domain-containing protein</fullName>
    </recommendedName>
</protein>
<evidence type="ECO:0000313" key="5">
    <source>
        <dbReference type="Proteomes" id="UP001216384"/>
    </source>
</evidence>
<evidence type="ECO:0000313" key="4">
    <source>
        <dbReference type="EMBL" id="MDC4183574.1"/>
    </source>
</evidence>
<comment type="caution">
    <text evidence="4">The sequence shown here is derived from an EMBL/GenBank/DDBJ whole genome shotgun (WGS) entry which is preliminary data.</text>
</comment>
<dbReference type="Pfam" id="PF03202">
    <property type="entry name" value="Lipoprotein_10"/>
    <property type="match status" value="1"/>
</dbReference>
<dbReference type="Proteomes" id="UP001216384">
    <property type="component" value="Unassembled WGS sequence"/>
</dbReference>
<dbReference type="PROSITE" id="PS51257">
    <property type="entry name" value="PROKAR_LIPOPROTEIN"/>
    <property type="match status" value="1"/>
</dbReference>
<evidence type="ECO:0000259" key="3">
    <source>
        <dbReference type="Pfam" id="PF03202"/>
    </source>
</evidence>
<dbReference type="InterPro" id="IPR054825">
    <property type="entry name" value="P68-like"/>
</dbReference>
<dbReference type="EMBL" id="JAJHZP010000015">
    <property type="protein sequence ID" value="MDC4183574.1"/>
    <property type="molecule type" value="Genomic_DNA"/>
</dbReference>